<reference evidence="1 2" key="1">
    <citation type="submission" date="2020-02" db="EMBL/GenBank/DDBJ databases">
        <authorList>
            <person name="Zhang X.-Y."/>
        </authorList>
    </citation>
    <scope>NUCLEOTIDE SEQUENCE [LARGE SCALE GENOMIC DNA]</scope>
    <source>
        <strain evidence="1 2">C33</strain>
    </source>
</reference>
<comment type="caution">
    <text evidence="1">The sequence shown here is derived from an EMBL/GenBank/DDBJ whole genome shotgun (WGS) entry which is preliminary data.</text>
</comment>
<dbReference type="Pfam" id="PF02566">
    <property type="entry name" value="OsmC"/>
    <property type="match status" value="1"/>
</dbReference>
<accession>A0A845VG84</accession>
<dbReference type="InterPro" id="IPR003718">
    <property type="entry name" value="OsmC/Ohr_fam"/>
</dbReference>
<proteinExistence type="predicted"/>
<dbReference type="InterPro" id="IPR052707">
    <property type="entry name" value="OsmC_Ohr_Peroxiredoxin"/>
</dbReference>
<name>A0A845VG84_9GAMM</name>
<protein>
    <submittedName>
        <fullName evidence="1">OsmC family protein</fullName>
    </submittedName>
</protein>
<dbReference type="GO" id="GO:0004601">
    <property type="term" value="F:peroxidase activity"/>
    <property type="evidence" value="ECO:0007669"/>
    <property type="project" value="InterPro"/>
</dbReference>
<gene>
    <name evidence="1" type="ORF">G3I74_10795</name>
</gene>
<evidence type="ECO:0000313" key="1">
    <source>
        <dbReference type="EMBL" id="NDY96219.1"/>
    </source>
</evidence>
<dbReference type="InterPro" id="IPR019904">
    <property type="entry name" value="Peroxiredoxin_OsmC"/>
</dbReference>
<organism evidence="1 2">
    <name type="scientific">Wenzhouxiangella limi</name>
    <dbReference type="NCBI Taxonomy" id="2707351"/>
    <lineage>
        <taxon>Bacteria</taxon>
        <taxon>Pseudomonadati</taxon>
        <taxon>Pseudomonadota</taxon>
        <taxon>Gammaproteobacteria</taxon>
        <taxon>Chromatiales</taxon>
        <taxon>Wenzhouxiangellaceae</taxon>
        <taxon>Wenzhouxiangella</taxon>
    </lineage>
</organism>
<dbReference type="Gene3D" id="3.30.300.20">
    <property type="match status" value="1"/>
</dbReference>
<dbReference type="InterPro" id="IPR036102">
    <property type="entry name" value="OsmC/Ohrsf"/>
</dbReference>
<dbReference type="EMBL" id="JAAGSC010000041">
    <property type="protein sequence ID" value="NDY96219.1"/>
    <property type="molecule type" value="Genomic_DNA"/>
</dbReference>
<dbReference type="NCBIfam" id="TIGR03562">
    <property type="entry name" value="osmo_induc_OsmC"/>
    <property type="match status" value="1"/>
</dbReference>
<sequence>MKRNARARWEGGLKDGAGTLFTESGVLKDQQYSFRTRFEDGKGTNPEELIGAAHAGCYAMALSLILGEAGFTADYIDAEAVVELQEVDGAPTITSVALNVVAKVPEADDEAFLNAAEAAKKDCPVSRLLNAKISLDARLAG</sequence>
<dbReference type="PANTHER" id="PTHR42830:SF1">
    <property type="entry name" value="OSMOTICALLY INDUCIBLE FAMILY PROTEIN"/>
    <property type="match status" value="1"/>
</dbReference>
<dbReference type="PANTHER" id="PTHR42830">
    <property type="entry name" value="OSMOTICALLY INDUCIBLE FAMILY PROTEIN"/>
    <property type="match status" value="1"/>
</dbReference>
<keyword evidence="2" id="KW-1185">Reference proteome</keyword>
<dbReference type="SUPFAM" id="SSF82784">
    <property type="entry name" value="OsmC-like"/>
    <property type="match status" value="1"/>
</dbReference>
<dbReference type="GO" id="GO:0006979">
    <property type="term" value="P:response to oxidative stress"/>
    <property type="evidence" value="ECO:0007669"/>
    <property type="project" value="InterPro"/>
</dbReference>
<dbReference type="AlphaFoldDB" id="A0A845VG84"/>
<dbReference type="Proteomes" id="UP000484885">
    <property type="component" value="Unassembled WGS sequence"/>
</dbReference>
<dbReference type="InterPro" id="IPR015946">
    <property type="entry name" value="KH_dom-like_a/b"/>
</dbReference>
<evidence type="ECO:0000313" key="2">
    <source>
        <dbReference type="Proteomes" id="UP000484885"/>
    </source>
</evidence>
<dbReference type="RefSeq" id="WP_164211587.1">
    <property type="nucleotide sequence ID" value="NZ_JAAGSC010000041.1"/>
</dbReference>